<evidence type="ECO:0000256" key="1">
    <source>
        <dbReference type="SAM" id="Phobius"/>
    </source>
</evidence>
<gene>
    <name evidence="2" type="ORF">N9A08_01070</name>
</gene>
<dbReference type="Proteomes" id="UP001063368">
    <property type="component" value="Chromosome"/>
</dbReference>
<proteinExistence type="predicted"/>
<accession>A0ABY6FSX7</accession>
<name>A0ABY6FSX7_9MICC</name>
<dbReference type="RefSeq" id="WP_263128013.1">
    <property type="nucleotide sequence ID" value="NZ_CP106856.1"/>
</dbReference>
<dbReference type="Pfam" id="PF14539">
    <property type="entry name" value="DUF4442"/>
    <property type="match status" value="1"/>
</dbReference>
<dbReference type="InterPro" id="IPR027961">
    <property type="entry name" value="DUF4442"/>
</dbReference>
<feature type="transmembrane region" description="Helical" evidence="1">
    <location>
        <begin position="51"/>
        <end position="73"/>
    </location>
</feature>
<keyword evidence="1" id="KW-1133">Transmembrane helix</keyword>
<reference evidence="2" key="1">
    <citation type="submission" date="2022-09" db="EMBL/GenBank/DDBJ databases">
        <authorList>
            <person name="Li D."/>
            <person name="Cheng J."/>
            <person name="Li Y."/>
        </authorList>
    </citation>
    <scope>NUCLEOTIDE SEQUENCE</scope>
    <source>
        <strain evidence="2">DL</strain>
    </source>
</reference>
<sequence length="171" mass="19372">MKLVAARPGIVRRSMNIWPPFLFSGIKITDLPEDFLSATVRLRLRWWNRNVAGVLFGGSLFAMTDPFWMMLLLRHLGKENVIWDRAAEIDFIKPGRGDVVAHFAITEADIERLREAASGGAKVLEWFTVEVRDSTGDVVARVRKQVYLRRKRELPVLGSATSLPSPDQAVR</sequence>
<dbReference type="SUPFAM" id="SSF54637">
    <property type="entry name" value="Thioesterase/thiol ester dehydrase-isomerase"/>
    <property type="match status" value="1"/>
</dbReference>
<keyword evidence="1" id="KW-0472">Membrane</keyword>
<dbReference type="Gene3D" id="3.10.129.10">
    <property type="entry name" value="Hotdog Thioesterase"/>
    <property type="match status" value="1"/>
</dbReference>
<keyword evidence="1" id="KW-0812">Transmembrane</keyword>
<protein>
    <submittedName>
        <fullName evidence="2">DUF4442 domain-containing protein</fullName>
    </submittedName>
</protein>
<dbReference type="InterPro" id="IPR029069">
    <property type="entry name" value="HotDog_dom_sf"/>
</dbReference>
<evidence type="ECO:0000313" key="2">
    <source>
        <dbReference type="EMBL" id="UYB36319.1"/>
    </source>
</evidence>
<keyword evidence="3" id="KW-1185">Reference proteome</keyword>
<dbReference type="EMBL" id="CP106856">
    <property type="protein sequence ID" value="UYB36319.1"/>
    <property type="molecule type" value="Genomic_DNA"/>
</dbReference>
<organism evidence="2 3">
    <name type="scientific">Arthrobacter koreensis</name>
    <dbReference type="NCBI Taxonomy" id="199136"/>
    <lineage>
        <taxon>Bacteria</taxon>
        <taxon>Bacillati</taxon>
        <taxon>Actinomycetota</taxon>
        <taxon>Actinomycetes</taxon>
        <taxon>Micrococcales</taxon>
        <taxon>Micrococcaceae</taxon>
        <taxon>Arthrobacter</taxon>
    </lineage>
</organism>
<evidence type="ECO:0000313" key="3">
    <source>
        <dbReference type="Proteomes" id="UP001063368"/>
    </source>
</evidence>